<dbReference type="InterPro" id="IPR023772">
    <property type="entry name" value="DNA-bd_HTH_TetR-type_CS"/>
</dbReference>
<keyword evidence="3" id="KW-0804">Transcription</keyword>
<reference evidence="7" key="1">
    <citation type="journal article" date="2019" name="Int. J. Syst. Evol. Microbiol.">
        <title>The Global Catalogue of Microorganisms (GCM) 10K type strain sequencing project: providing services to taxonomists for standard genome sequencing and annotation.</title>
        <authorList>
            <consortium name="The Broad Institute Genomics Platform"/>
            <consortium name="The Broad Institute Genome Sequencing Center for Infectious Disease"/>
            <person name="Wu L."/>
            <person name="Ma J."/>
        </authorList>
    </citation>
    <scope>NUCLEOTIDE SEQUENCE [LARGE SCALE GENOMIC DNA]</scope>
    <source>
        <strain evidence="7">JCM 17130</strain>
    </source>
</reference>
<organism evidence="6 7">
    <name type="scientific">Georgenia deserti</name>
    <dbReference type="NCBI Taxonomy" id="2093781"/>
    <lineage>
        <taxon>Bacteria</taxon>
        <taxon>Bacillati</taxon>
        <taxon>Actinomycetota</taxon>
        <taxon>Actinomycetes</taxon>
        <taxon>Micrococcales</taxon>
        <taxon>Bogoriellaceae</taxon>
        <taxon>Georgenia</taxon>
    </lineage>
</organism>
<dbReference type="PROSITE" id="PS01081">
    <property type="entry name" value="HTH_TETR_1"/>
    <property type="match status" value="1"/>
</dbReference>
<dbReference type="RefSeq" id="WP_388007563.1">
    <property type="nucleotide sequence ID" value="NZ_JBHUEE010000006.1"/>
</dbReference>
<keyword evidence="7" id="KW-1185">Reference proteome</keyword>
<comment type="caution">
    <text evidence="6">The sequence shown here is derived from an EMBL/GenBank/DDBJ whole genome shotgun (WGS) entry which is preliminary data.</text>
</comment>
<dbReference type="PROSITE" id="PS50977">
    <property type="entry name" value="HTH_TETR_2"/>
    <property type="match status" value="1"/>
</dbReference>
<dbReference type="Proteomes" id="UP001597277">
    <property type="component" value="Unassembled WGS sequence"/>
</dbReference>
<evidence type="ECO:0000256" key="2">
    <source>
        <dbReference type="ARBA" id="ARBA00023125"/>
    </source>
</evidence>
<name>A0ABW4L7S3_9MICO</name>
<evidence type="ECO:0000313" key="7">
    <source>
        <dbReference type="Proteomes" id="UP001597277"/>
    </source>
</evidence>
<accession>A0ABW4L7S3</accession>
<dbReference type="PANTHER" id="PTHR30055">
    <property type="entry name" value="HTH-TYPE TRANSCRIPTIONAL REGULATOR RUTR"/>
    <property type="match status" value="1"/>
</dbReference>
<proteinExistence type="predicted"/>
<sequence length="204" mass="22393">MSELSPLADQDLGLRERQKRARREALVDAAHHLVGERGLDAVSVEDICAEAGVSRRTFFNYFSSKDDAVLAIEPWELAPEDVRAFADGGPTGRLFDDLADLARLVLASRTVGRDRVGRALELARQEPRLSARQLAAFDEHRHTMLELIRERLGPEAAAVDVELAAMTTMTLAHAALVRWEAHGRTGAVAPHVDAVALAFKDVVR</sequence>
<feature type="DNA-binding region" description="H-T-H motif" evidence="4">
    <location>
        <begin position="43"/>
        <end position="62"/>
    </location>
</feature>
<dbReference type="EMBL" id="JBHUEE010000006">
    <property type="protein sequence ID" value="MFD1718720.1"/>
    <property type="molecule type" value="Genomic_DNA"/>
</dbReference>
<evidence type="ECO:0000256" key="4">
    <source>
        <dbReference type="PROSITE-ProRule" id="PRU00335"/>
    </source>
</evidence>
<keyword evidence="2 4" id="KW-0238">DNA-binding</keyword>
<dbReference type="PANTHER" id="PTHR30055:SF238">
    <property type="entry name" value="MYCOFACTOCIN BIOSYNTHESIS TRANSCRIPTIONAL REGULATOR MFTR-RELATED"/>
    <property type="match status" value="1"/>
</dbReference>
<evidence type="ECO:0000256" key="1">
    <source>
        <dbReference type="ARBA" id="ARBA00023015"/>
    </source>
</evidence>
<evidence type="ECO:0000313" key="6">
    <source>
        <dbReference type="EMBL" id="MFD1718720.1"/>
    </source>
</evidence>
<protein>
    <submittedName>
        <fullName evidence="6">TetR/AcrR family transcriptional regulator</fullName>
    </submittedName>
</protein>
<keyword evidence="1" id="KW-0805">Transcription regulation</keyword>
<dbReference type="Pfam" id="PF00440">
    <property type="entry name" value="TetR_N"/>
    <property type="match status" value="1"/>
</dbReference>
<dbReference type="SUPFAM" id="SSF46689">
    <property type="entry name" value="Homeodomain-like"/>
    <property type="match status" value="1"/>
</dbReference>
<evidence type="ECO:0000256" key="3">
    <source>
        <dbReference type="ARBA" id="ARBA00023163"/>
    </source>
</evidence>
<dbReference type="InterPro" id="IPR009057">
    <property type="entry name" value="Homeodomain-like_sf"/>
</dbReference>
<gene>
    <name evidence="6" type="ORF">ACFSE6_12805</name>
</gene>
<dbReference type="InterPro" id="IPR001647">
    <property type="entry name" value="HTH_TetR"/>
</dbReference>
<dbReference type="Gene3D" id="1.10.357.10">
    <property type="entry name" value="Tetracycline Repressor, domain 2"/>
    <property type="match status" value="1"/>
</dbReference>
<feature type="domain" description="HTH tetR-type" evidence="5">
    <location>
        <begin position="20"/>
        <end position="80"/>
    </location>
</feature>
<dbReference type="InterPro" id="IPR050109">
    <property type="entry name" value="HTH-type_TetR-like_transc_reg"/>
</dbReference>
<dbReference type="PRINTS" id="PR00455">
    <property type="entry name" value="HTHTETR"/>
</dbReference>
<evidence type="ECO:0000259" key="5">
    <source>
        <dbReference type="PROSITE" id="PS50977"/>
    </source>
</evidence>